<sequence>MGPKDVALKKWITTTSLPKGFSTPDLDTVVVIHRGRGGTGEVGWISGDGYCLGHTFVGGGGGTLCGPYSVAQDPSVPSTGRMTGVLDHVPDPDEAPQNYGTLAVVVDDAGPFYFTGDEERGFLYQAQATMEPGGTVTFLEWGYTGGPSLPLHPALCSRTTPRCLHDD</sequence>
<name>A0A1H6E2A0_9ACTN</name>
<keyword evidence="2" id="KW-1185">Reference proteome</keyword>
<gene>
    <name evidence="1" type="ORF">SAMN05216223_12334</name>
</gene>
<evidence type="ECO:0000313" key="1">
    <source>
        <dbReference type="EMBL" id="SEG91126.1"/>
    </source>
</evidence>
<dbReference type="EMBL" id="FNVU01000023">
    <property type="protein sequence ID" value="SEG91126.1"/>
    <property type="molecule type" value="Genomic_DNA"/>
</dbReference>
<dbReference type="OrthoDB" id="9917662at2"/>
<dbReference type="RefSeq" id="WP_103890040.1">
    <property type="nucleotide sequence ID" value="NZ_FNVU01000023.1"/>
</dbReference>
<organism evidence="1 2">
    <name type="scientific">Actinacidiphila yanglinensis</name>
    <dbReference type="NCBI Taxonomy" id="310779"/>
    <lineage>
        <taxon>Bacteria</taxon>
        <taxon>Bacillati</taxon>
        <taxon>Actinomycetota</taxon>
        <taxon>Actinomycetes</taxon>
        <taxon>Kitasatosporales</taxon>
        <taxon>Streptomycetaceae</taxon>
        <taxon>Actinacidiphila</taxon>
    </lineage>
</organism>
<protein>
    <submittedName>
        <fullName evidence="1">Uncharacterized protein</fullName>
    </submittedName>
</protein>
<dbReference type="Proteomes" id="UP000236754">
    <property type="component" value="Unassembled WGS sequence"/>
</dbReference>
<evidence type="ECO:0000313" key="2">
    <source>
        <dbReference type="Proteomes" id="UP000236754"/>
    </source>
</evidence>
<reference evidence="1 2" key="1">
    <citation type="submission" date="2016-10" db="EMBL/GenBank/DDBJ databases">
        <authorList>
            <person name="de Groot N.N."/>
        </authorList>
    </citation>
    <scope>NUCLEOTIDE SEQUENCE [LARGE SCALE GENOMIC DNA]</scope>
    <source>
        <strain evidence="1 2">CGMCC 4.2023</strain>
    </source>
</reference>
<proteinExistence type="predicted"/>
<accession>A0A1H6E2A0</accession>
<dbReference type="AlphaFoldDB" id="A0A1H6E2A0"/>